<feature type="binding site" evidence="9">
    <location>
        <position position="40"/>
    </location>
    <ligand>
        <name>[4Fe-4S] cluster</name>
        <dbReference type="ChEBI" id="CHEBI:49883"/>
        <label>1</label>
    </ligand>
</feature>
<dbReference type="PIRSF" id="PIRSF005963">
    <property type="entry name" value="Lipoyl_synth"/>
    <property type="match status" value="1"/>
</dbReference>
<dbReference type="FunFam" id="3.20.20.70:FF:000040">
    <property type="entry name" value="Lipoyl synthase"/>
    <property type="match status" value="1"/>
</dbReference>
<keyword evidence="6 9" id="KW-0408">Iron</keyword>
<dbReference type="NCBIfam" id="NF009544">
    <property type="entry name" value="PRK12928.1"/>
    <property type="match status" value="1"/>
</dbReference>
<dbReference type="PROSITE" id="PS51918">
    <property type="entry name" value="RADICAL_SAM"/>
    <property type="match status" value="1"/>
</dbReference>
<feature type="binding site" evidence="9">
    <location>
        <position position="73"/>
    </location>
    <ligand>
        <name>[4Fe-4S] cluster</name>
        <dbReference type="ChEBI" id="CHEBI:49883"/>
        <label>2</label>
        <note>4Fe-4S-S-AdoMet</note>
    </ligand>
</feature>
<keyword evidence="7 9" id="KW-0411">Iron-sulfur</keyword>
<dbReference type="SFLD" id="SFLDF00271">
    <property type="entry name" value="lipoyl_synthase"/>
    <property type="match status" value="1"/>
</dbReference>
<dbReference type="SMART" id="SM00729">
    <property type="entry name" value="Elp3"/>
    <property type="match status" value="1"/>
</dbReference>
<dbReference type="EC" id="2.8.1.8" evidence="9"/>
<comment type="function">
    <text evidence="9">Catalyzes the radical-mediated insertion of two sulfur atoms into the C-6 and C-8 positions of the octanoyl moiety bound to the lipoyl domains of lipoate-dependent enzymes, thereby converting the octanoylated domains into lipoylated derivatives.</text>
</comment>
<feature type="binding site" evidence="9">
    <location>
        <position position="51"/>
    </location>
    <ligand>
        <name>[4Fe-4S] cluster</name>
        <dbReference type="ChEBI" id="CHEBI:49883"/>
        <label>1</label>
    </ligand>
</feature>
<keyword evidence="3 9" id="KW-0808">Transferase</keyword>
<dbReference type="NCBIfam" id="NF004019">
    <property type="entry name" value="PRK05481.1"/>
    <property type="match status" value="1"/>
</dbReference>
<evidence type="ECO:0000259" key="10">
    <source>
        <dbReference type="PROSITE" id="PS51918"/>
    </source>
</evidence>
<evidence type="ECO:0000256" key="2">
    <source>
        <dbReference type="ARBA" id="ARBA00022490"/>
    </source>
</evidence>
<proteinExistence type="inferred from homology"/>
<accession>A0A7Z7LHM4</accession>
<dbReference type="UniPathway" id="UPA00538">
    <property type="reaction ID" value="UER00593"/>
</dbReference>
<protein>
    <recommendedName>
        <fullName evidence="9">Lipoyl synthase</fullName>
        <ecNumber evidence="9">2.8.1.8</ecNumber>
    </recommendedName>
    <alternativeName>
        <fullName evidence="9">Lip-syn</fullName>
        <shortName evidence="9">LS</shortName>
    </alternativeName>
    <alternativeName>
        <fullName evidence="9">Lipoate synthase</fullName>
    </alternativeName>
    <alternativeName>
        <fullName evidence="9">Lipoic acid synthase</fullName>
    </alternativeName>
    <alternativeName>
        <fullName evidence="9">Sulfur insertion protein LipA</fullName>
    </alternativeName>
</protein>
<feature type="binding site" evidence="9">
    <location>
        <position position="66"/>
    </location>
    <ligand>
        <name>[4Fe-4S] cluster</name>
        <dbReference type="ChEBI" id="CHEBI:49883"/>
        <label>2</label>
        <note>4Fe-4S-S-AdoMet</note>
    </ligand>
</feature>
<dbReference type="InterPro" id="IPR058240">
    <property type="entry name" value="rSAM_sf"/>
</dbReference>
<dbReference type="AlphaFoldDB" id="A0A7Z7LHM4"/>
<evidence type="ECO:0000256" key="5">
    <source>
        <dbReference type="ARBA" id="ARBA00022723"/>
    </source>
</evidence>
<dbReference type="GO" id="GO:0009249">
    <property type="term" value="P:protein lipoylation"/>
    <property type="evidence" value="ECO:0007669"/>
    <property type="project" value="UniProtKB-UniRule"/>
</dbReference>
<dbReference type="PANTHER" id="PTHR10949:SF0">
    <property type="entry name" value="LIPOYL SYNTHASE, MITOCHONDRIAL"/>
    <property type="match status" value="1"/>
</dbReference>
<dbReference type="EMBL" id="LS974202">
    <property type="protein sequence ID" value="SSC13897.1"/>
    <property type="molecule type" value="Genomic_DNA"/>
</dbReference>
<dbReference type="SFLD" id="SFLDS00029">
    <property type="entry name" value="Radical_SAM"/>
    <property type="match status" value="1"/>
</dbReference>
<dbReference type="InterPro" id="IPR003698">
    <property type="entry name" value="Lipoyl_synth"/>
</dbReference>
<dbReference type="SFLD" id="SFLDG01058">
    <property type="entry name" value="lipoyl_synthase_like"/>
    <property type="match status" value="1"/>
</dbReference>
<dbReference type="KEGG" id="minf:MESINF_2457"/>
<dbReference type="HAMAP" id="MF_00206">
    <property type="entry name" value="Lipoyl_synth"/>
    <property type="match status" value="1"/>
</dbReference>
<dbReference type="InterPro" id="IPR007197">
    <property type="entry name" value="rSAM"/>
</dbReference>
<evidence type="ECO:0000256" key="6">
    <source>
        <dbReference type="ARBA" id="ARBA00023004"/>
    </source>
</evidence>
<comment type="cofactor">
    <cofactor evidence="9">
        <name>[4Fe-4S] cluster</name>
        <dbReference type="ChEBI" id="CHEBI:49883"/>
    </cofactor>
    <text evidence="9">Binds 2 [4Fe-4S] clusters per subunit. One cluster is coordinated with 3 cysteines and an exchangeable S-adenosyl-L-methionine.</text>
</comment>
<dbReference type="GO" id="GO:0005737">
    <property type="term" value="C:cytoplasm"/>
    <property type="evidence" value="ECO:0007669"/>
    <property type="project" value="UniProtKB-SubCell"/>
</dbReference>
<evidence type="ECO:0000313" key="11">
    <source>
        <dbReference type="EMBL" id="SSC13897.1"/>
    </source>
</evidence>
<gene>
    <name evidence="9 11" type="primary">lipA</name>
    <name evidence="11" type="ORF">MESINF_2457</name>
</gene>
<keyword evidence="4 9" id="KW-0949">S-adenosyl-L-methionine</keyword>
<dbReference type="Proteomes" id="UP000250796">
    <property type="component" value="Chromosome MESINF"/>
</dbReference>
<dbReference type="Pfam" id="PF04055">
    <property type="entry name" value="Radical_SAM"/>
    <property type="match status" value="1"/>
</dbReference>
<dbReference type="Pfam" id="PF16881">
    <property type="entry name" value="LIAS_N"/>
    <property type="match status" value="1"/>
</dbReference>
<dbReference type="Gene3D" id="3.20.20.70">
    <property type="entry name" value="Aldolase class I"/>
    <property type="match status" value="1"/>
</dbReference>
<evidence type="ECO:0000256" key="7">
    <source>
        <dbReference type="ARBA" id="ARBA00023014"/>
    </source>
</evidence>
<dbReference type="GO" id="GO:0051539">
    <property type="term" value="F:4 iron, 4 sulfur cluster binding"/>
    <property type="evidence" value="ECO:0007669"/>
    <property type="project" value="UniProtKB-UniRule"/>
</dbReference>
<organism evidence="11 12">
    <name type="scientific">Mesotoga infera</name>
    <dbReference type="NCBI Taxonomy" id="1236046"/>
    <lineage>
        <taxon>Bacteria</taxon>
        <taxon>Thermotogati</taxon>
        <taxon>Thermotogota</taxon>
        <taxon>Thermotogae</taxon>
        <taxon>Kosmotogales</taxon>
        <taxon>Kosmotogaceae</taxon>
        <taxon>Mesotoga</taxon>
    </lineage>
</organism>
<keyword evidence="5 9" id="KW-0479">Metal-binding</keyword>
<keyword evidence="12" id="KW-1185">Reference proteome</keyword>
<dbReference type="GO" id="GO:0046872">
    <property type="term" value="F:metal ion binding"/>
    <property type="evidence" value="ECO:0007669"/>
    <property type="project" value="UniProtKB-KW"/>
</dbReference>
<evidence type="ECO:0000256" key="1">
    <source>
        <dbReference type="ARBA" id="ARBA00022485"/>
    </source>
</evidence>
<feature type="binding site" evidence="9">
    <location>
        <position position="279"/>
    </location>
    <ligand>
        <name>[4Fe-4S] cluster</name>
        <dbReference type="ChEBI" id="CHEBI:49883"/>
        <label>1</label>
    </ligand>
</feature>
<dbReference type="InterPro" id="IPR031691">
    <property type="entry name" value="LIAS_N"/>
</dbReference>
<feature type="binding site" evidence="9">
    <location>
        <position position="45"/>
    </location>
    <ligand>
        <name>[4Fe-4S] cluster</name>
        <dbReference type="ChEBI" id="CHEBI:49883"/>
        <label>1</label>
    </ligand>
</feature>
<feature type="binding site" evidence="9">
    <location>
        <position position="70"/>
    </location>
    <ligand>
        <name>[4Fe-4S] cluster</name>
        <dbReference type="ChEBI" id="CHEBI:49883"/>
        <label>2</label>
        <note>4Fe-4S-S-AdoMet</note>
    </ligand>
</feature>
<dbReference type="GO" id="GO:0016992">
    <property type="term" value="F:lipoate synthase activity"/>
    <property type="evidence" value="ECO:0007669"/>
    <property type="project" value="UniProtKB-UniRule"/>
</dbReference>
<dbReference type="PANTHER" id="PTHR10949">
    <property type="entry name" value="LIPOYL SYNTHASE"/>
    <property type="match status" value="1"/>
</dbReference>
<comment type="catalytic activity">
    <reaction evidence="8 9">
        <text>[[Fe-S] cluster scaffold protein carrying a second [4Fe-4S](2+) cluster] + N(6)-octanoyl-L-lysyl-[protein] + 2 oxidized [2Fe-2S]-[ferredoxin] + 2 S-adenosyl-L-methionine + 4 H(+) = [[Fe-S] cluster scaffold protein] + N(6)-[(R)-dihydrolipoyl]-L-lysyl-[protein] + 4 Fe(3+) + 2 hydrogen sulfide + 2 5'-deoxyadenosine + 2 L-methionine + 2 reduced [2Fe-2S]-[ferredoxin]</text>
        <dbReference type="Rhea" id="RHEA:16585"/>
        <dbReference type="Rhea" id="RHEA-COMP:9928"/>
        <dbReference type="Rhea" id="RHEA-COMP:10000"/>
        <dbReference type="Rhea" id="RHEA-COMP:10001"/>
        <dbReference type="Rhea" id="RHEA-COMP:10475"/>
        <dbReference type="Rhea" id="RHEA-COMP:14568"/>
        <dbReference type="Rhea" id="RHEA-COMP:14569"/>
        <dbReference type="ChEBI" id="CHEBI:15378"/>
        <dbReference type="ChEBI" id="CHEBI:17319"/>
        <dbReference type="ChEBI" id="CHEBI:29034"/>
        <dbReference type="ChEBI" id="CHEBI:29919"/>
        <dbReference type="ChEBI" id="CHEBI:33722"/>
        <dbReference type="ChEBI" id="CHEBI:33737"/>
        <dbReference type="ChEBI" id="CHEBI:33738"/>
        <dbReference type="ChEBI" id="CHEBI:57844"/>
        <dbReference type="ChEBI" id="CHEBI:59789"/>
        <dbReference type="ChEBI" id="CHEBI:78809"/>
        <dbReference type="ChEBI" id="CHEBI:83100"/>
        <dbReference type="EC" id="2.8.1.8"/>
    </reaction>
</comment>
<comment type="similarity">
    <text evidence="9">Belongs to the radical SAM superfamily. Lipoyl synthase family.</text>
</comment>
<dbReference type="InterPro" id="IPR013785">
    <property type="entry name" value="Aldolase_TIM"/>
</dbReference>
<keyword evidence="2 9" id="KW-0963">Cytoplasm</keyword>
<dbReference type="NCBIfam" id="TIGR00510">
    <property type="entry name" value="lipA"/>
    <property type="match status" value="1"/>
</dbReference>
<dbReference type="CDD" id="cd01335">
    <property type="entry name" value="Radical_SAM"/>
    <property type="match status" value="1"/>
</dbReference>
<evidence type="ECO:0000256" key="4">
    <source>
        <dbReference type="ARBA" id="ARBA00022691"/>
    </source>
</evidence>
<sequence length="293" mass="32900">MVMQMRERKPDWLKDMIALDRKDLREVKLTLRGLNLHSVCEGARCPNIGECFTSKTATFMILGDTCTRNCRFCAVKKGIPALPDKREPENIAKAANLMGLKHIVVTSVTRDDLPDGGAHQFKEVIRTLKRECPGTTVEVLIPDLRGDWKALAEIVEEHPDLLNHNLETVPSLYDSVRPQADYGRSIKLLKSAKEMDSTLITKSGIMVGLGEKDEEVLGVMDDLLEAGCCLLTIGQYLRPSLEHLPVVEYVRPEKFEFYREKALEKGFSFVSSGPLVRSSYHAAELFAESKTHK</sequence>
<keyword evidence="1 9" id="KW-0004">4Fe-4S</keyword>
<comment type="subcellular location">
    <subcellularLocation>
        <location evidence="9">Cytoplasm</location>
    </subcellularLocation>
</comment>
<evidence type="ECO:0000256" key="9">
    <source>
        <dbReference type="HAMAP-Rule" id="MF_00206"/>
    </source>
</evidence>
<evidence type="ECO:0000256" key="8">
    <source>
        <dbReference type="ARBA" id="ARBA00047326"/>
    </source>
</evidence>
<evidence type="ECO:0000256" key="3">
    <source>
        <dbReference type="ARBA" id="ARBA00022679"/>
    </source>
</evidence>
<reference evidence="11 12" key="1">
    <citation type="submission" date="2017-01" db="EMBL/GenBank/DDBJ databases">
        <authorList>
            <person name="Erauso G."/>
        </authorList>
    </citation>
    <scope>NUCLEOTIDE SEQUENCE [LARGE SCALE GENOMIC DNA]</scope>
    <source>
        <strain evidence="11">MESINF1</strain>
    </source>
</reference>
<comment type="pathway">
    <text evidence="9">Protein modification; protein lipoylation via endogenous pathway; protein N(6)-(lipoyl)lysine from octanoyl-[acyl-carrier-protein]: step 2/2.</text>
</comment>
<name>A0A7Z7LHM4_9BACT</name>
<feature type="domain" description="Radical SAM core" evidence="10">
    <location>
        <begin position="52"/>
        <end position="268"/>
    </location>
</feature>
<evidence type="ECO:0000313" key="12">
    <source>
        <dbReference type="Proteomes" id="UP000250796"/>
    </source>
</evidence>
<dbReference type="InterPro" id="IPR006638">
    <property type="entry name" value="Elp3/MiaA/NifB-like_rSAM"/>
</dbReference>
<dbReference type="SUPFAM" id="SSF102114">
    <property type="entry name" value="Radical SAM enzymes"/>
    <property type="match status" value="1"/>
</dbReference>